<evidence type="ECO:0000313" key="3">
    <source>
        <dbReference type="Proteomes" id="UP000001982"/>
    </source>
</evidence>
<keyword evidence="1" id="KW-0812">Transmembrane</keyword>
<evidence type="ECO:0000313" key="2">
    <source>
        <dbReference type="EMBL" id="ABE55353.1"/>
    </source>
</evidence>
<dbReference type="EMBL" id="CP000302">
    <property type="protein sequence ID" value="ABE55353.1"/>
    <property type="molecule type" value="Genomic_DNA"/>
</dbReference>
<proteinExistence type="predicted"/>
<organism evidence="2 3">
    <name type="scientific">Shewanella denitrificans (strain OS217 / ATCC BAA-1090 / DSM 15013)</name>
    <dbReference type="NCBI Taxonomy" id="318161"/>
    <lineage>
        <taxon>Bacteria</taxon>
        <taxon>Pseudomonadati</taxon>
        <taxon>Pseudomonadota</taxon>
        <taxon>Gammaproteobacteria</taxon>
        <taxon>Alteromonadales</taxon>
        <taxon>Shewanellaceae</taxon>
        <taxon>Shewanella</taxon>
    </lineage>
</organism>
<keyword evidence="1" id="KW-1133">Transmembrane helix</keyword>
<reference evidence="2 3" key="1">
    <citation type="submission" date="2006-03" db="EMBL/GenBank/DDBJ databases">
        <title>Complete sequence of Shewanella denitrificans OS217.</title>
        <authorList>
            <consortium name="US DOE Joint Genome Institute"/>
            <person name="Copeland A."/>
            <person name="Lucas S."/>
            <person name="Lapidus A."/>
            <person name="Barry K."/>
            <person name="Detter J.C."/>
            <person name="Glavina del Rio T."/>
            <person name="Hammon N."/>
            <person name="Israni S."/>
            <person name="Dalin E."/>
            <person name="Tice H."/>
            <person name="Pitluck S."/>
            <person name="Brettin T."/>
            <person name="Bruce D."/>
            <person name="Han C."/>
            <person name="Tapia R."/>
            <person name="Gilna P."/>
            <person name="Kiss H."/>
            <person name="Schmutz J."/>
            <person name="Larimer F."/>
            <person name="Land M."/>
            <person name="Hauser L."/>
            <person name="Kyrpides N."/>
            <person name="Lykidis A."/>
            <person name="Richardson P."/>
        </authorList>
    </citation>
    <scope>NUCLEOTIDE SEQUENCE [LARGE SCALE GENOMIC DNA]</scope>
    <source>
        <strain evidence="3">OS217 / ATCC BAA-1090 / DSM 15013</strain>
    </source>
</reference>
<accession>Q12MH3</accession>
<keyword evidence="3" id="KW-1185">Reference proteome</keyword>
<dbReference type="AlphaFoldDB" id="Q12MH3"/>
<keyword evidence="1" id="KW-0472">Membrane</keyword>
<gene>
    <name evidence="2" type="ordered locus">Sden_2071</name>
</gene>
<feature type="transmembrane region" description="Helical" evidence="1">
    <location>
        <begin position="29"/>
        <end position="46"/>
    </location>
</feature>
<evidence type="ECO:0000256" key="1">
    <source>
        <dbReference type="SAM" id="Phobius"/>
    </source>
</evidence>
<name>Q12MH3_SHEDO</name>
<protein>
    <submittedName>
        <fullName evidence="2">Uncharacterized protein</fullName>
    </submittedName>
</protein>
<dbReference type="HOGENOM" id="CLU_2571946_0_0_6"/>
<dbReference type="KEGG" id="sdn:Sden_2071"/>
<feature type="transmembrane region" description="Helical" evidence="1">
    <location>
        <begin position="5"/>
        <end position="23"/>
    </location>
</feature>
<dbReference type="Proteomes" id="UP000001982">
    <property type="component" value="Chromosome"/>
</dbReference>
<sequence>MKYNIFWVMAILLLWSSLIYSLHHPWFSSLSILLFFIISILNMTVVKCKACNLVAGYWGEPTNFKSFFTNKCKKCMNKEKA</sequence>